<feature type="compositionally biased region" description="Basic residues" evidence="1">
    <location>
        <begin position="198"/>
        <end position="207"/>
    </location>
</feature>
<dbReference type="AlphaFoldDB" id="A0AAD6XKX1"/>
<evidence type="ECO:0000313" key="3">
    <source>
        <dbReference type="Proteomes" id="UP001222325"/>
    </source>
</evidence>
<feature type="region of interest" description="Disordered" evidence="1">
    <location>
        <begin position="153"/>
        <end position="250"/>
    </location>
</feature>
<keyword evidence="3" id="KW-1185">Reference proteome</keyword>
<proteinExistence type="predicted"/>
<reference evidence="2" key="1">
    <citation type="submission" date="2023-03" db="EMBL/GenBank/DDBJ databases">
        <title>Massive genome expansion in bonnet fungi (Mycena s.s.) driven by repeated elements and novel gene families across ecological guilds.</title>
        <authorList>
            <consortium name="Lawrence Berkeley National Laboratory"/>
            <person name="Harder C.B."/>
            <person name="Miyauchi S."/>
            <person name="Viragh M."/>
            <person name="Kuo A."/>
            <person name="Thoen E."/>
            <person name="Andreopoulos B."/>
            <person name="Lu D."/>
            <person name="Skrede I."/>
            <person name="Drula E."/>
            <person name="Henrissat B."/>
            <person name="Morin E."/>
            <person name="Kohler A."/>
            <person name="Barry K."/>
            <person name="LaButti K."/>
            <person name="Morin E."/>
            <person name="Salamov A."/>
            <person name="Lipzen A."/>
            <person name="Mereny Z."/>
            <person name="Hegedus B."/>
            <person name="Baldrian P."/>
            <person name="Stursova M."/>
            <person name="Weitz H."/>
            <person name="Taylor A."/>
            <person name="Grigoriev I.V."/>
            <person name="Nagy L.G."/>
            <person name="Martin F."/>
            <person name="Kauserud H."/>
        </authorList>
    </citation>
    <scope>NUCLEOTIDE SEQUENCE</scope>
    <source>
        <strain evidence="2">CBHHK173m</strain>
    </source>
</reference>
<organism evidence="2 3">
    <name type="scientific">Mycena belliarum</name>
    <dbReference type="NCBI Taxonomy" id="1033014"/>
    <lineage>
        <taxon>Eukaryota</taxon>
        <taxon>Fungi</taxon>
        <taxon>Dikarya</taxon>
        <taxon>Basidiomycota</taxon>
        <taxon>Agaricomycotina</taxon>
        <taxon>Agaricomycetes</taxon>
        <taxon>Agaricomycetidae</taxon>
        <taxon>Agaricales</taxon>
        <taxon>Marasmiineae</taxon>
        <taxon>Mycenaceae</taxon>
        <taxon>Mycena</taxon>
    </lineage>
</organism>
<gene>
    <name evidence="2" type="ORF">B0H15DRAFT_538267</name>
</gene>
<comment type="caution">
    <text evidence="2">The sequence shown here is derived from an EMBL/GenBank/DDBJ whole genome shotgun (WGS) entry which is preliminary data.</text>
</comment>
<protein>
    <submittedName>
        <fullName evidence="2">Uncharacterized protein</fullName>
    </submittedName>
</protein>
<accession>A0AAD6XKX1</accession>
<evidence type="ECO:0000256" key="1">
    <source>
        <dbReference type="SAM" id="MobiDB-lite"/>
    </source>
</evidence>
<feature type="compositionally biased region" description="Basic and acidic residues" evidence="1">
    <location>
        <begin position="213"/>
        <end position="244"/>
    </location>
</feature>
<evidence type="ECO:0000313" key="2">
    <source>
        <dbReference type="EMBL" id="KAJ7078304.1"/>
    </source>
</evidence>
<dbReference type="EMBL" id="JARJCN010000067">
    <property type="protein sequence ID" value="KAJ7078304.1"/>
    <property type="molecule type" value="Genomic_DNA"/>
</dbReference>
<feature type="compositionally biased region" description="Basic and acidic residues" evidence="1">
    <location>
        <begin position="153"/>
        <end position="197"/>
    </location>
</feature>
<name>A0AAD6XKX1_9AGAR</name>
<sequence>MSYYGYNTGPSRAAPAQIRPVCHGLDDTGDCIARATTRGFCPTHQEQAVWLNITHISSEERRAHAEGRRCCGVTKKNALCRNNPGGNYQFCWLHGRQRGPSNVAPRPFFGVDSPERAIIRARMRELERLAAESGRRERAARDRWAQEEQQRREEARARAERDAEEHRRQREEEQRQQEERWHAPPPDPRSEWYEYQRSHQRQRRRNTRASGGHSHEEQRRQRDDRHEQQHSAQERARAEQEEQAARAAQDLQRGPILERYLIACATFDATQFSARNPNSFANIPWPVFARADGTVRVGDVTPANICFFFDANKMRRYKTPRERDVIVKRVAWRFHPDRFSVSRAVVATIGDLIGDAVERRAVVDAAEVVIKTVNGMRST</sequence>
<dbReference type="Proteomes" id="UP001222325">
    <property type="component" value="Unassembled WGS sequence"/>
</dbReference>